<organism evidence="6 7">
    <name type="scientific">Carpinus fangiana</name>
    <dbReference type="NCBI Taxonomy" id="176857"/>
    <lineage>
        <taxon>Eukaryota</taxon>
        <taxon>Viridiplantae</taxon>
        <taxon>Streptophyta</taxon>
        <taxon>Embryophyta</taxon>
        <taxon>Tracheophyta</taxon>
        <taxon>Spermatophyta</taxon>
        <taxon>Magnoliopsida</taxon>
        <taxon>eudicotyledons</taxon>
        <taxon>Gunneridae</taxon>
        <taxon>Pentapetalae</taxon>
        <taxon>rosids</taxon>
        <taxon>fabids</taxon>
        <taxon>Fagales</taxon>
        <taxon>Betulaceae</taxon>
        <taxon>Carpinus</taxon>
    </lineage>
</organism>
<dbReference type="InterPro" id="IPR009071">
    <property type="entry name" value="HMG_box_dom"/>
</dbReference>
<dbReference type="AlphaFoldDB" id="A0A5N6L217"/>
<feature type="domain" description="HMG box" evidence="5">
    <location>
        <begin position="334"/>
        <end position="400"/>
    </location>
</feature>
<feature type="region of interest" description="Disordered" evidence="4">
    <location>
        <begin position="422"/>
        <end position="455"/>
    </location>
</feature>
<evidence type="ECO:0000259" key="5">
    <source>
        <dbReference type="PROSITE" id="PS50118"/>
    </source>
</evidence>
<dbReference type="SMART" id="SM00398">
    <property type="entry name" value="HMG"/>
    <property type="match status" value="1"/>
</dbReference>
<dbReference type="GO" id="GO:0010468">
    <property type="term" value="P:regulation of gene expression"/>
    <property type="evidence" value="ECO:0007669"/>
    <property type="project" value="TreeGrafter"/>
</dbReference>
<dbReference type="OrthoDB" id="1919336at2759"/>
<dbReference type="GO" id="GO:0003677">
    <property type="term" value="F:DNA binding"/>
    <property type="evidence" value="ECO:0007669"/>
    <property type="project" value="UniProtKB-UniRule"/>
</dbReference>
<feature type="compositionally biased region" description="Basic residues" evidence="4">
    <location>
        <begin position="318"/>
        <end position="327"/>
    </location>
</feature>
<evidence type="ECO:0000313" key="6">
    <source>
        <dbReference type="EMBL" id="KAB8542122.1"/>
    </source>
</evidence>
<dbReference type="PROSITE" id="PS50118">
    <property type="entry name" value="HMG_BOX_2"/>
    <property type="match status" value="1"/>
</dbReference>
<keyword evidence="1 3" id="KW-0238">DNA-binding</keyword>
<reference evidence="6 7" key="1">
    <citation type="submission" date="2019-06" db="EMBL/GenBank/DDBJ databases">
        <title>A chromosomal-level reference genome of Carpinus fangiana (Coryloideae, Betulaceae).</title>
        <authorList>
            <person name="Yang X."/>
            <person name="Wang Z."/>
            <person name="Zhang L."/>
            <person name="Hao G."/>
            <person name="Liu J."/>
            <person name="Yang Y."/>
        </authorList>
    </citation>
    <scope>NUCLEOTIDE SEQUENCE [LARGE SCALE GENOMIC DNA]</scope>
    <source>
        <strain evidence="6">Cfa_2016G</strain>
        <tissue evidence="6">Leaf</tissue>
    </source>
</reference>
<evidence type="ECO:0000256" key="4">
    <source>
        <dbReference type="SAM" id="MobiDB-lite"/>
    </source>
</evidence>
<dbReference type="EMBL" id="VIBQ01000059">
    <property type="protein sequence ID" value="KAB8542122.1"/>
    <property type="molecule type" value="Genomic_DNA"/>
</dbReference>
<name>A0A5N6L217_9ROSI</name>
<feature type="DNA-binding region" description="HMG box" evidence="3">
    <location>
        <begin position="334"/>
        <end position="400"/>
    </location>
</feature>
<feature type="region of interest" description="Disordered" evidence="4">
    <location>
        <begin position="283"/>
        <end position="342"/>
    </location>
</feature>
<keyword evidence="2 3" id="KW-0539">Nucleus</keyword>
<dbReference type="Proteomes" id="UP000327013">
    <property type="component" value="Unassembled WGS sequence"/>
</dbReference>
<proteinExistence type="predicted"/>
<protein>
    <recommendedName>
        <fullName evidence="5">HMG box domain-containing protein</fullName>
    </recommendedName>
</protein>
<accession>A0A5N6L217</accession>
<comment type="caution">
    <text evidence="6">The sequence shown here is derived from an EMBL/GenBank/DDBJ whole genome shotgun (WGS) entry which is preliminary data.</text>
</comment>
<dbReference type="PANTHER" id="PTHR46040">
    <property type="entry name" value="HIGH MOBILITY GROUP PROTEIN 2"/>
    <property type="match status" value="1"/>
</dbReference>
<dbReference type="Gene3D" id="1.10.30.10">
    <property type="entry name" value="High mobility group box domain"/>
    <property type="match status" value="1"/>
</dbReference>
<evidence type="ECO:0000256" key="3">
    <source>
        <dbReference type="PROSITE-ProRule" id="PRU00267"/>
    </source>
</evidence>
<dbReference type="InterPro" id="IPR051965">
    <property type="entry name" value="ChromReg_NeuronalGeneExpr"/>
</dbReference>
<feature type="compositionally biased region" description="Low complexity" evidence="4">
    <location>
        <begin position="283"/>
        <end position="294"/>
    </location>
</feature>
<dbReference type="PANTHER" id="PTHR46040:SF3">
    <property type="entry name" value="HIGH MOBILITY GROUP PROTEIN 2"/>
    <property type="match status" value="1"/>
</dbReference>
<dbReference type="Pfam" id="PF00505">
    <property type="entry name" value="HMG_box"/>
    <property type="match status" value="1"/>
</dbReference>
<keyword evidence="7" id="KW-1185">Reference proteome</keyword>
<evidence type="ECO:0000256" key="2">
    <source>
        <dbReference type="ARBA" id="ARBA00023242"/>
    </source>
</evidence>
<dbReference type="GO" id="GO:0005634">
    <property type="term" value="C:nucleus"/>
    <property type="evidence" value="ECO:0007669"/>
    <property type="project" value="UniProtKB-UniRule"/>
</dbReference>
<dbReference type="SUPFAM" id="SSF47095">
    <property type="entry name" value="HMG-box"/>
    <property type="match status" value="1"/>
</dbReference>
<evidence type="ECO:0000256" key="1">
    <source>
        <dbReference type="ARBA" id="ARBA00023125"/>
    </source>
</evidence>
<gene>
    <name evidence="6" type="ORF">FH972_025585</name>
</gene>
<dbReference type="InterPro" id="IPR036910">
    <property type="entry name" value="HMG_box_dom_sf"/>
</dbReference>
<sequence length="516" mass="56991">MSFGNFNDADEFVGSQHIRSEADHRRLGRLIYSRTRRWGFDKSERALGRKAQEVEHLANLATNLGARGYSDGKESIVPRKIERHGHDQKVWNTDVCSVGVAGYLRGVSASVRQHLGSMHSNAQRGIWSTGGRAEEVRKFLFRGYGKAPRCGISLTQKPTKLHLTRGAISDFRSGKDPAIAVIGCRFVGCTAAISAHGYPAKPNRTCMVVHKPPSVGHCSLFPSAVARQSLLLAFLVAPPSRGLPASAPSPASSAPALALVGALNVMRIPPDYRRKLQLLLAADASSSKSPSKSDAGARSSKRSMQEDSDAQPSSPGKVPRRKYKRHPKPDVNAPERPLTAYVRFSKDKRKEYQERRLSFSELAKQIGIDWQDLSPTLKNKYLGDAASDWTAFRKALDEYHASDQYADYVQYLRDFATENPDSNVKLPQADLSASPVQHASDPWDAEGSPNSDKEEIPMTTDIAQAPADFDMAHYHYELGQQIHYRKKLCEAGCPRRLRSDPAVDAHRSFGIIPHTT</sequence>
<evidence type="ECO:0000313" key="7">
    <source>
        <dbReference type="Proteomes" id="UP000327013"/>
    </source>
</evidence>